<name>A0AAD3RYD1_NEPGR</name>
<comment type="caution">
    <text evidence="2">The sequence shown here is derived from an EMBL/GenBank/DDBJ whole genome shotgun (WGS) entry which is preliminary data.</text>
</comment>
<gene>
    <name evidence="2" type="ORF">Nepgr_002595</name>
</gene>
<evidence type="ECO:0000256" key="1">
    <source>
        <dbReference type="SAM" id="MobiDB-lite"/>
    </source>
</evidence>
<organism evidence="2 3">
    <name type="scientific">Nepenthes gracilis</name>
    <name type="common">Slender pitcher plant</name>
    <dbReference type="NCBI Taxonomy" id="150966"/>
    <lineage>
        <taxon>Eukaryota</taxon>
        <taxon>Viridiplantae</taxon>
        <taxon>Streptophyta</taxon>
        <taxon>Embryophyta</taxon>
        <taxon>Tracheophyta</taxon>
        <taxon>Spermatophyta</taxon>
        <taxon>Magnoliopsida</taxon>
        <taxon>eudicotyledons</taxon>
        <taxon>Gunneridae</taxon>
        <taxon>Pentapetalae</taxon>
        <taxon>Caryophyllales</taxon>
        <taxon>Nepenthaceae</taxon>
        <taxon>Nepenthes</taxon>
    </lineage>
</organism>
<keyword evidence="3" id="KW-1185">Reference proteome</keyword>
<protein>
    <submittedName>
        <fullName evidence="2">Uncharacterized protein</fullName>
    </submittedName>
</protein>
<feature type="compositionally biased region" description="Polar residues" evidence="1">
    <location>
        <begin position="16"/>
        <end position="36"/>
    </location>
</feature>
<sequence>MHQNHQDHQQAPAEAETSSANKWSSNAAPTNLASTTFDHKDSPQREPAYKASANITADNISHHLLHLTQQHISIEHIMGSAVA</sequence>
<dbReference type="EMBL" id="BSYO01000002">
    <property type="protein sequence ID" value="GMH00756.1"/>
    <property type="molecule type" value="Genomic_DNA"/>
</dbReference>
<dbReference type="Proteomes" id="UP001279734">
    <property type="component" value="Unassembled WGS sequence"/>
</dbReference>
<reference evidence="2" key="1">
    <citation type="submission" date="2023-05" db="EMBL/GenBank/DDBJ databases">
        <title>Nepenthes gracilis genome sequencing.</title>
        <authorList>
            <person name="Fukushima K."/>
        </authorList>
    </citation>
    <scope>NUCLEOTIDE SEQUENCE</scope>
    <source>
        <strain evidence="2">SING2019-196</strain>
    </source>
</reference>
<proteinExistence type="predicted"/>
<feature type="compositionally biased region" description="Basic and acidic residues" evidence="1">
    <location>
        <begin position="37"/>
        <end position="48"/>
    </location>
</feature>
<evidence type="ECO:0000313" key="3">
    <source>
        <dbReference type="Proteomes" id="UP001279734"/>
    </source>
</evidence>
<accession>A0AAD3RYD1</accession>
<evidence type="ECO:0000313" key="2">
    <source>
        <dbReference type="EMBL" id="GMH00756.1"/>
    </source>
</evidence>
<dbReference type="AlphaFoldDB" id="A0AAD3RYD1"/>
<feature type="region of interest" description="Disordered" evidence="1">
    <location>
        <begin position="1"/>
        <end position="49"/>
    </location>
</feature>